<accession>A0A7L8AHX7</accession>
<reference evidence="2 3" key="1">
    <citation type="journal article" date="2016" name="Int. J. Syst. Evol. Microbiol.">
        <title>Polaribacter haliotis sp. nov., isolated from the gut of abalone Haliotis discus hannai.</title>
        <authorList>
            <person name="Kim Y.O."/>
            <person name="Park I.S."/>
            <person name="Park S."/>
            <person name="Nam B.H."/>
            <person name="Park J.M."/>
            <person name="Kim D.G."/>
            <person name="Yoon J.H."/>
        </authorList>
    </citation>
    <scope>NUCLEOTIDE SEQUENCE [LARGE SCALE GENOMIC DNA]</scope>
    <source>
        <strain evidence="2 3">KCTC 52418</strain>
    </source>
</reference>
<dbReference type="OrthoDB" id="1492374at2"/>
<feature type="signal peptide" evidence="1">
    <location>
        <begin position="1"/>
        <end position="20"/>
    </location>
</feature>
<dbReference type="AlphaFoldDB" id="A0A7L8AHX7"/>
<keyword evidence="1" id="KW-0732">Signal</keyword>
<dbReference type="InterPro" id="IPR025737">
    <property type="entry name" value="FApF"/>
</dbReference>
<dbReference type="EMBL" id="CP061813">
    <property type="protein sequence ID" value="QOD61534.1"/>
    <property type="molecule type" value="Genomic_DNA"/>
</dbReference>
<evidence type="ECO:0000313" key="2">
    <source>
        <dbReference type="EMBL" id="QOD61534.1"/>
    </source>
</evidence>
<dbReference type="RefSeq" id="WP_088353317.1">
    <property type="nucleotide sequence ID" value="NZ_CP061813.1"/>
</dbReference>
<dbReference type="Pfam" id="PF13557">
    <property type="entry name" value="Phenol_MetA_deg"/>
    <property type="match status" value="1"/>
</dbReference>
<feature type="chain" id="PRO_5032858092" evidence="1">
    <location>
        <begin position="21"/>
        <end position="167"/>
    </location>
</feature>
<dbReference type="InterPro" id="IPR036709">
    <property type="entry name" value="Autotransporte_beta_dom_sf"/>
</dbReference>
<protein>
    <submittedName>
        <fullName evidence="2">Transporter</fullName>
    </submittedName>
</protein>
<keyword evidence="3" id="KW-1185">Reference proteome</keyword>
<dbReference type="KEGG" id="phal:H9I45_03530"/>
<organism evidence="2 3">
    <name type="scientific">Polaribacter haliotis</name>
    <dbReference type="NCBI Taxonomy" id="1888915"/>
    <lineage>
        <taxon>Bacteria</taxon>
        <taxon>Pseudomonadati</taxon>
        <taxon>Bacteroidota</taxon>
        <taxon>Flavobacteriia</taxon>
        <taxon>Flavobacteriales</taxon>
        <taxon>Flavobacteriaceae</taxon>
    </lineage>
</organism>
<gene>
    <name evidence="2" type="ORF">H9I45_03530</name>
</gene>
<evidence type="ECO:0000256" key="1">
    <source>
        <dbReference type="SAM" id="SignalP"/>
    </source>
</evidence>
<dbReference type="Proteomes" id="UP000516764">
    <property type="component" value="Chromosome"/>
</dbReference>
<sequence length="167" mass="17566">MKKVLFIAFLAIAGLGKMNAQEGVLNGGFNIGLPTGDFNNSNSFTLGAELNYMFPVAEGFTLGPSIQYSHFFGKDIDLVGGGTFDTPDTSFLPISGAARFNVSDKFVVGANIGYAVGINEGNEGGFYYRPIIGYKVGETTQLNLSYSGISNDGITASNVSLGVMFGI</sequence>
<proteinExistence type="predicted"/>
<evidence type="ECO:0000313" key="3">
    <source>
        <dbReference type="Proteomes" id="UP000516764"/>
    </source>
</evidence>
<dbReference type="SUPFAM" id="SSF103515">
    <property type="entry name" value="Autotransporter"/>
    <property type="match status" value="1"/>
</dbReference>
<name>A0A7L8AHX7_9FLAO</name>